<dbReference type="RefSeq" id="WP_209468277.1">
    <property type="nucleotide sequence ID" value="NZ_JAGGLG010000054.1"/>
</dbReference>
<keyword evidence="5" id="KW-1185">Reference proteome</keyword>
<dbReference type="InterPro" id="IPR018392">
    <property type="entry name" value="LysM"/>
</dbReference>
<feature type="transmembrane region" description="Helical" evidence="2">
    <location>
        <begin position="12"/>
        <end position="31"/>
    </location>
</feature>
<evidence type="ECO:0000256" key="1">
    <source>
        <dbReference type="SAM" id="MobiDB-lite"/>
    </source>
</evidence>
<sequence>MQTMPTRTRTSLLIGGVAVLVVLVGLALFAVNQRNQNQVGGTDLLEQVAEPENGTPLNAGSASNTPATTTPATNTPAAAGTAADTQTDAGQTRSAAGESTSGGTEAATGTGDGTTPAMRTFNAVPEVHIVQPNETLYEISEKYYNTHIYAGDIEALNGLEDPNQIFVGMELKLPQPSELPGYSR</sequence>
<protein>
    <submittedName>
        <fullName evidence="4">Nucleoid-associated protein YgaU</fullName>
    </submittedName>
</protein>
<accession>A0ABS4JXC0</accession>
<dbReference type="Proteomes" id="UP001519289">
    <property type="component" value="Unassembled WGS sequence"/>
</dbReference>
<dbReference type="SMART" id="SM00257">
    <property type="entry name" value="LysM"/>
    <property type="match status" value="1"/>
</dbReference>
<dbReference type="Gene3D" id="3.10.350.10">
    <property type="entry name" value="LysM domain"/>
    <property type="match status" value="1"/>
</dbReference>
<feature type="compositionally biased region" description="Low complexity" evidence="1">
    <location>
        <begin position="58"/>
        <end position="115"/>
    </location>
</feature>
<reference evidence="4 5" key="1">
    <citation type="submission" date="2021-03" db="EMBL/GenBank/DDBJ databases">
        <title>Genomic Encyclopedia of Type Strains, Phase IV (KMG-IV): sequencing the most valuable type-strain genomes for metagenomic binning, comparative biology and taxonomic classification.</title>
        <authorList>
            <person name="Goeker M."/>
        </authorList>
    </citation>
    <scope>NUCLEOTIDE SEQUENCE [LARGE SCALE GENOMIC DNA]</scope>
    <source>
        <strain evidence="4 5">DSM 27138</strain>
    </source>
</reference>
<dbReference type="Pfam" id="PF01476">
    <property type="entry name" value="LysM"/>
    <property type="match status" value="1"/>
</dbReference>
<organism evidence="4 5">
    <name type="scientific">Symbiobacterium terraclitae</name>
    <dbReference type="NCBI Taxonomy" id="557451"/>
    <lineage>
        <taxon>Bacteria</taxon>
        <taxon>Bacillati</taxon>
        <taxon>Bacillota</taxon>
        <taxon>Clostridia</taxon>
        <taxon>Eubacteriales</taxon>
        <taxon>Symbiobacteriaceae</taxon>
        <taxon>Symbiobacterium</taxon>
    </lineage>
</organism>
<dbReference type="PROSITE" id="PS51782">
    <property type="entry name" value="LYSM"/>
    <property type="match status" value="1"/>
</dbReference>
<proteinExistence type="predicted"/>
<feature type="domain" description="LysM" evidence="3">
    <location>
        <begin position="126"/>
        <end position="173"/>
    </location>
</feature>
<evidence type="ECO:0000313" key="5">
    <source>
        <dbReference type="Proteomes" id="UP001519289"/>
    </source>
</evidence>
<feature type="region of interest" description="Disordered" evidence="1">
    <location>
        <begin position="52"/>
        <end position="118"/>
    </location>
</feature>
<keyword evidence="2" id="KW-0472">Membrane</keyword>
<keyword evidence="2" id="KW-1133">Transmembrane helix</keyword>
<evidence type="ECO:0000259" key="3">
    <source>
        <dbReference type="PROSITE" id="PS51782"/>
    </source>
</evidence>
<comment type="caution">
    <text evidence="4">The sequence shown here is derived from an EMBL/GenBank/DDBJ whole genome shotgun (WGS) entry which is preliminary data.</text>
</comment>
<keyword evidence="2" id="KW-0812">Transmembrane</keyword>
<evidence type="ECO:0000313" key="4">
    <source>
        <dbReference type="EMBL" id="MBP2020180.1"/>
    </source>
</evidence>
<gene>
    <name evidence="4" type="ORF">J2Z79_003636</name>
</gene>
<dbReference type="InterPro" id="IPR036779">
    <property type="entry name" value="LysM_dom_sf"/>
</dbReference>
<dbReference type="CDD" id="cd00118">
    <property type="entry name" value="LysM"/>
    <property type="match status" value="1"/>
</dbReference>
<dbReference type="SUPFAM" id="SSF54106">
    <property type="entry name" value="LysM domain"/>
    <property type="match status" value="1"/>
</dbReference>
<evidence type="ECO:0000256" key="2">
    <source>
        <dbReference type="SAM" id="Phobius"/>
    </source>
</evidence>
<dbReference type="EMBL" id="JAGGLG010000054">
    <property type="protein sequence ID" value="MBP2020180.1"/>
    <property type="molecule type" value="Genomic_DNA"/>
</dbReference>
<name>A0ABS4JXC0_9FIRM</name>